<dbReference type="GO" id="GO:0004526">
    <property type="term" value="F:ribonuclease P activity"/>
    <property type="evidence" value="ECO:0007669"/>
    <property type="project" value="TreeGrafter"/>
</dbReference>
<dbReference type="GO" id="GO:0006364">
    <property type="term" value="P:rRNA processing"/>
    <property type="evidence" value="ECO:0007669"/>
    <property type="project" value="InterPro"/>
</dbReference>
<dbReference type="GO" id="GO:0008033">
    <property type="term" value="P:tRNA processing"/>
    <property type="evidence" value="ECO:0007669"/>
    <property type="project" value="InterPro"/>
</dbReference>
<dbReference type="PANTHER" id="PTHR28272:SF1">
    <property type="entry name" value="RIBONUCLEASES P_MRP PROTEIN SUBUNIT POP3"/>
    <property type="match status" value="1"/>
</dbReference>
<dbReference type="Pfam" id="PF08228">
    <property type="entry name" value="RNase_P_pop3"/>
    <property type="match status" value="1"/>
</dbReference>
<feature type="compositionally biased region" description="Basic residues" evidence="1">
    <location>
        <begin position="295"/>
        <end position="316"/>
    </location>
</feature>
<dbReference type="GO" id="GO:0034965">
    <property type="term" value="P:intronic box C/D snoRNA processing"/>
    <property type="evidence" value="ECO:0007669"/>
    <property type="project" value="TreeGrafter"/>
</dbReference>
<sequence length="316" mass="34462">MAARSYSHVSNRAKARTAIERRGVSKSVIDNPFRIQWPSIPPSAQNMFLVTLLTSFESTVKRRTPKTAKAGALPQFQTSALSEESCSKSSPPCSAIENPASPFDYITIGINQVTRSLESQVKYFRKSATLTTASCVSQISAGPASIAVVFVCRADVNPPILLDHIPHLVAGCNSTRPRSEAEGAWRPVKLITLPKDSESALARALGLRRAAVIAIHVSARTSNVSILTFDTLDQDDAPFLPTFYEMLQSVPVISAPWLVPPFQHASPRSLIPTHIKQLRTSAPKDMKAAKEQRTKARAAAKKTSAKLRPKKRVMNP</sequence>
<dbReference type="GO" id="GO:0000172">
    <property type="term" value="C:ribonuclease MRP complex"/>
    <property type="evidence" value="ECO:0007669"/>
    <property type="project" value="TreeGrafter"/>
</dbReference>
<dbReference type="GO" id="GO:0005829">
    <property type="term" value="C:cytosol"/>
    <property type="evidence" value="ECO:0007669"/>
    <property type="project" value="TreeGrafter"/>
</dbReference>
<protein>
    <submittedName>
        <fullName evidence="2">RNase P subunit Pop3</fullName>
    </submittedName>
</protein>
<dbReference type="PANTHER" id="PTHR28272">
    <property type="entry name" value="RIBONUCLEASES P/MRP PROTEIN SUBUNIT POP3"/>
    <property type="match status" value="1"/>
</dbReference>
<dbReference type="Proteomes" id="UP000183567">
    <property type="component" value="Unassembled WGS sequence"/>
</dbReference>
<evidence type="ECO:0000256" key="1">
    <source>
        <dbReference type="SAM" id="MobiDB-lite"/>
    </source>
</evidence>
<evidence type="ECO:0000313" key="2">
    <source>
        <dbReference type="EMBL" id="OJA19565.1"/>
    </source>
</evidence>
<dbReference type="OrthoDB" id="20109at2759"/>
<accession>A0A1J8QF56</accession>
<evidence type="ECO:0000313" key="3">
    <source>
        <dbReference type="Proteomes" id="UP000183567"/>
    </source>
</evidence>
<feature type="region of interest" description="Disordered" evidence="1">
    <location>
        <begin position="280"/>
        <end position="316"/>
    </location>
</feature>
<dbReference type="AlphaFoldDB" id="A0A1J8QF56"/>
<dbReference type="InterPro" id="IPR013241">
    <property type="entry name" value="RNase_P_Pop3"/>
</dbReference>
<organism evidence="2 3">
    <name type="scientific">Rhizopogon vesiculosus</name>
    <dbReference type="NCBI Taxonomy" id="180088"/>
    <lineage>
        <taxon>Eukaryota</taxon>
        <taxon>Fungi</taxon>
        <taxon>Dikarya</taxon>
        <taxon>Basidiomycota</taxon>
        <taxon>Agaricomycotina</taxon>
        <taxon>Agaricomycetes</taxon>
        <taxon>Agaricomycetidae</taxon>
        <taxon>Boletales</taxon>
        <taxon>Suillineae</taxon>
        <taxon>Rhizopogonaceae</taxon>
        <taxon>Rhizopogon</taxon>
    </lineage>
</organism>
<feature type="compositionally biased region" description="Basic and acidic residues" evidence="1">
    <location>
        <begin position="282"/>
        <end position="294"/>
    </location>
</feature>
<dbReference type="EMBL" id="LVVM01000989">
    <property type="protein sequence ID" value="OJA19565.1"/>
    <property type="molecule type" value="Genomic_DNA"/>
</dbReference>
<comment type="caution">
    <text evidence="2">The sequence shown here is derived from an EMBL/GenBank/DDBJ whole genome shotgun (WGS) entry which is preliminary data.</text>
</comment>
<dbReference type="GO" id="GO:0005655">
    <property type="term" value="C:nucleolar ribonuclease P complex"/>
    <property type="evidence" value="ECO:0007669"/>
    <property type="project" value="TreeGrafter"/>
</dbReference>
<reference evidence="2 3" key="1">
    <citation type="submission" date="2016-03" db="EMBL/GenBank/DDBJ databases">
        <title>Comparative genomics of the ectomycorrhizal sister species Rhizopogon vinicolor and Rhizopogon vesiculosus (Basidiomycota: Boletales) reveals a divergence of the mating type B locus.</title>
        <authorList>
            <person name="Mujic A.B."/>
            <person name="Kuo A."/>
            <person name="Tritt A."/>
            <person name="Lipzen A."/>
            <person name="Chen C."/>
            <person name="Johnson J."/>
            <person name="Sharma A."/>
            <person name="Barry K."/>
            <person name="Grigoriev I.V."/>
            <person name="Spatafora J.W."/>
        </authorList>
    </citation>
    <scope>NUCLEOTIDE SEQUENCE [LARGE SCALE GENOMIC DNA]</scope>
    <source>
        <strain evidence="2 3">AM-OR11-056</strain>
    </source>
</reference>
<keyword evidence="3" id="KW-1185">Reference proteome</keyword>
<proteinExistence type="predicted"/>
<gene>
    <name evidence="2" type="primary">RVUP6</name>
    <name evidence="2" type="ORF">AZE42_01433</name>
</gene>
<dbReference type="GO" id="GO:0000171">
    <property type="term" value="F:ribonuclease MRP activity"/>
    <property type="evidence" value="ECO:0007669"/>
    <property type="project" value="TreeGrafter"/>
</dbReference>
<dbReference type="STRING" id="180088.A0A1J8QF56"/>
<name>A0A1J8QF56_9AGAM</name>